<dbReference type="OrthoDB" id="7584480at2"/>
<dbReference type="InterPro" id="IPR037407">
    <property type="entry name" value="MLP_fam"/>
</dbReference>
<sequence length="69" mass="8012">MDNSEDLRRYQVVVNDEEQYSIWLEGSEIPAGWSPVGITGDRVRCLAYIDEVWTDLRPRSLRERLTAQG</sequence>
<protein>
    <submittedName>
        <fullName evidence="2">MbtH protein</fullName>
    </submittedName>
</protein>
<dbReference type="STRING" id="145854.GA0074692_2003"/>
<dbReference type="AlphaFoldDB" id="A0A1C6S849"/>
<dbReference type="InterPro" id="IPR005153">
    <property type="entry name" value="MbtH-like_dom"/>
</dbReference>
<dbReference type="Pfam" id="PF03621">
    <property type="entry name" value="MbtH"/>
    <property type="match status" value="1"/>
</dbReference>
<keyword evidence="3" id="KW-1185">Reference proteome</keyword>
<organism evidence="2 3">
    <name type="scientific">Micromonospora pallida</name>
    <dbReference type="NCBI Taxonomy" id="145854"/>
    <lineage>
        <taxon>Bacteria</taxon>
        <taxon>Bacillati</taxon>
        <taxon>Actinomycetota</taxon>
        <taxon>Actinomycetes</taxon>
        <taxon>Micromonosporales</taxon>
        <taxon>Micromonosporaceae</taxon>
        <taxon>Micromonospora</taxon>
    </lineage>
</organism>
<evidence type="ECO:0000313" key="2">
    <source>
        <dbReference type="EMBL" id="SCL25657.1"/>
    </source>
</evidence>
<proteinExistence type="predicted"/>
<accession>A0A1C6S849</accession>
<dbReference type="PANTHER" id="PTHR38444:SF1">
    <property type="entry name" value="ENTEROBACTIN BIOSYNTHESIS PROTEIN YBDZ"/>
    <property type="match status" value="1"/>
</dbReference>
<dbReference type="GO" id="GO:0019290">
    <property type="term" value="P:siderophore biosynthetic process"/>
    <property type="evidence" value="ECO:0007669"/>
    <property type="project" value="TreeGrafter"/>
</dbReference>
<dbReference type="InterPro" id="IPR038020">
    <property type="entry name" value="MbtH-like_sf"/>
</dbReference>
<dbReference type="Proteomes" id="UP000198959">
    <property type="component" value="Unassembled WGS sequence"/>
</dbReference>
<dbReference type="RefSeq" id="WP_091642165.1">
    <property type="nucleotide sequence ID" value="NZ_FMHW01000002.1"/>
</dbReference>
<dbReference type="SMART" id="SM00923">
    <property type="entry name" value="MbtH"/>
    <property type="match status" value="1"/>
</dbReference>
<feature type="domain" description="MbtH-like" evidence="1">
    <location>
        <begin position="1"/>
        <end position="51"/>
    </location>
</feature>
<dbReference type="PANTHER" id="PTHR38444">
    <property type="entry name" value="ENTEROBACTIN BIOSYNTHESIS PROTEIN YBDZ"/>
    <property type="match status" value="1"/>
</dbReference>
<dbReference type="SUPFAM" id="SSF160582">
    <property type="entry name" value="MbtH-like"/>
    <property type="match status" value="1"/>
</dbReference>
<name>A0A1C6S849_9ACTN</name>
<reference evidence="3" key="1">
    <citation type="submission" date="2016-06" db="EMBL/GenBank/DDBJ databases">
        <authorList>
            <person name="Varghese N."/>
            <person name="Submissions Spin"/>
        </authorList>
    </citation>
    <scope>NUCLEOTIDE SEQUENCE [LARGE SCALE GENOMIC DNA]</scope>
    <source>
        <strain evidence="3">DSM 43817</strain>
    </source>
</reference>
<dbReference type="EMBL" id="FMHW01000002">
    <property type="protein sequence ID" value="SCL25657.1"/>
    <property type="molecule type" value="Genomic_DNA"/>
</dbReference>
<dbReference type="Gene3D" id="3.90.820.10">
    <property type="entry name" value="Structural Genomics, Unknown Function 30-nov-00 1gh9 Mol_id"/>
    <property type="match status" value="1"/>
</dbReference>
<gene>
    <name evidence="2" type="ORF">GA0074692_2003</name>
</gene>
<evidence type="ECO:0000313" key="3">
    <source>
        <dbReference type="Proteomes" id="UP000198959"/>
    </source>
</evidence>
<dbReference type="GO" id="GO:0005829">
    <property type="term" value="C:cytosol"/>
    <property type="evidence" value="ECO:0007669"/>
    <property type="project" value="TreeGrafter"/>
</dbReference>
<evidence type="ECO:0000259" key="1">
    <source>
        <dbReference type="SMART" id="SM00923"/>
    </source>
</evidence>